<evidence type="ECO:0000256" key="1">
    <source>
        <dbReference type="SAM" id="Phobius"/>
    </source>
</evidence>
<dbReference type="OrthoDB" id="3746732at2"/>
<organism evidence="2 3">
    <name type="scientific">Aeromicrobium ginsengisoli</name>
    <dbReference type="NCBI Taxonomy" id="363867"/>
    <lineage>
        <taxon>Bacteria</taxon>
        <taxon>Bacillati</taxon>
        <taxon>Actinomycetota</taxon>
        <taxon>Actinomycetes</taxon>
        <taxon>Propionibacteriales</taxon>
        <taxon>Nocardioidaceae</taxon>
        <taxon>Aeromicrobium</taxon>
    </lineage>
</organism>
<gene>
    <name evidence="2" type="ORF">ESP70_001150</name>
</gene>
<feature type="transmembrane region" description="Helical" evidence="1">
    <location>
        <begin position="38"/>
        <end position="62"/>
    </location>
</feature>
<proteinExistence type="predicted"/>
<accession>A0A5M4FH94</accession>
<dbReference type="Proteomes" id="UP000380867">
    <property type="component" value="Unassembled WGS sequence"/>
</dbReference>
<name>A0A5M4FH94_9ACTN</name>
<evidence type="ECO:0000313" key="2">
    <source>
        <dbReference type="EMBL" id="KAA1399411.1"/>
    </source>
</evidence>
<dbReference type="AlphaFoldDB" id="A0A5M4FH94"/>
<dbReference type="RefSeq" id="WP_149687555.1">
    <property type="nucleotide sequence ID" value="NZ_SDPQ02000001.1"/>
</dbReference>
<keyword evidence="1" id="KW-0472">Membrane</keyword>
<sequence length="237" mass="25865">MRLRRAACGAAGWLLTAAGVIAIVVVVNGDYRFSRAAGILVAVCAGLAVLVPSVVGAAYLAVRQRNRATGAMPSPQARTVQTSLASMLDRVNDSTDDALGLRRVVLADRLELTATNLREIDDPWEVLSFIWFVRPSQPADFPRSQQFDGLPVWAQDAVVLLDLRRSVQLRGIAGALADKTGFYSHDARRITQAVTRTGSAELRDAWLTAQRADQHDEHLLELLDDRRVWANVVAAGR</sequence>
<keyword evidence="3" id="KW-1185">Reference proteome</keyword>
<evidence type="ECO:0000313" key="3">
    <source>
        <dbReference type="Proteomes" id="UP000380867"/>
    </source>
</evidence>
<keyword evidence="1" id="KW-1133">Transmembrane helix</keyword>
<dbReference type="EMBL" id="SDPQ02000001">
    <property type="protein sequence ID" value="KAA1399411.1"/>
    <property type="molecule type" value="Genomic_DNA"/>
</dbReference>
<comment type="caution">
    <text evidence="2">The sequence shown here is derived from an EMBL/GenBank/DDBJ whole genome shotgun (WGS) entry which is preliminary data.</text>
</comment>
<reference evidence="2" key="1">
    <citation type="submission" date="2019-09" db="EMBL/GenBank/DDBJ databases">
        <authorList>
            <person name="Li J."/>
        </authorList>
    </citation>
    <scope>NUCLEOTIDE SEQUENCE [LARGE SCALE GENOMIC DNA]</scope>
    <source>
        <strain evidence="2">JCM 14732</strain>
    </source>
</reference>
<keyword evidence="1" id="KW-0812">Transmembrane</keyword>
<protein>
    <submittedName>
        <fullName evidence="2">Uncharacterized protein</fullName>
    </submittedName>
</protein>